<dbReference type="Proteomes" id="UP001432251">
    <property type="component" value="Chromosome"/>
</dbReference>
<accession>A0ACD5AF69</accession>
<dbReference type="EMBL" id="CP146022">
    <property type="protein sequence ID" value="WWQ65829.1"/>
    <property type="molecule type" value="Genomic_DNA"/>
</dbReference>
<reference evidence="1" key="1">
    <citation type="journal article" date="2025" name="Int. J. Syst. Evol. Microbiol.">
        <title>Streptomyces citrinus sp. nov., with yellow diffusible pigment.</title>
        <authorList>
            <person name="He Y."/>
            <person name="Yang E."/>
            <person name="Xu J."/>
            <person name="Sun Y."/>
            <person name="Sun L."/>
        </authorList>
    </citation>
    <scope>NUCLEOTIDE SEQUENCE</scope>
    <source>
        <strain evidence="1">Q6</strain>
    </source>
</reference>
<organism evidence="1 2">
    <name type="scientific">Streptomyces citrinus</name>
    <dbReference type="NCBI Taxonomy" id="3118173"/>
    <lineage>
        <taxon>Bacteria</taxon>
        <taxon>Bacillati</taxon>
        <taxon>Actinomycetota</taxon>
        <taxon>Actinomycetes</taxon>
        <taxon>Kitasatosporales</taxon>
        <taxon>Streptomycetaceae</taxon>
        <taxon>Streptomyces</taxon>
    </lineage>
</organism>
<evidence type="ECO:0000313" key="1">
    <source>
        <dbReference type="EMBL" id="WWQ65829.1"/>
    </source>
</evidence>
<sequence length="81" mass="8726">MTGPSSTPHGEHAPRPGTTWDTRVVWDEEHVIADDDLTALPSPEAAWATSTTRGERAADSAPAPTPNRATRRALARAARRK</sequence>
<proteinExistence type="predicted"/>
<evidence type="ECO:0000313" key="2">
    <source>
        <dbReference type="Proteomes" id="UP001432251"/>
    </source>
</evidence>
<name>A0ACD5AF69_9ACTN</name>
<gene>
    <name evidence="1" type="ORF">V2W30_22550</name>
</gene>
<protein>
    <submittedName>
        <fullName evidence="1">Uncharacterized protein</fullName>
    </submittedName>
</protein>
<keyword evidence="2" id="KW-1185">Reference proteome</keyword>